<keyword evidence="1" id="KW-1133">Transmembrane helix</keyword>
<dbReference type="EMBL" id="MCFF01000002">
    <property type="protein sequence ID" value="ORZ28441.1"/>
    <property type="molecule type" value="Genomic_DNA"/>
</dbReference>
<feature type="transmembrane region" description="Helical" evidence="1">
    <location>
        <begin position="48"/>
        <end position="73"/>
    </location>
</feature>
<sequence>MTGVLTGERREDMWVKVVPSEKEKGFPREEQGTQIRPCDQLKINRSAFLAYIILYPICGFSFVKVMATFWGGLVLRSDTCGQERTKGNYKNLIGWYKAHGKNIHVDMHASFSHLKIYKHLHINV</sequence>
<protein>
    <submittedName>
        <fullName evidence="2">Uncharacterized protein</fullName>
    </submittedName>
</protein>
<gene>
    <name evidence="2" type="ORF">BCR41DRAFT_367076</name>
</gene>
<keyword evidence="3" id="KW-1185">Reference proteome</keyword>
<keyword evidence="1" id="KW-0812">Transmembrane</keyword>
<name>A0A1Y2H369_9FUNG</name>
<dbReference type="GeneID" id="33568112"/>
<keyword evidence="1" id="KW-0472">Membrane</keyword>
<dbReference type="RefSeq" id="XP_021886126.1">
    <property type="nucleotide sequence ID" value="XM_022026269.1"/>
</dbReference>
<organism evidence="2 3">
    <name type="scientific">Lobosporangium transversale</name>
    <dbReference type="NCBI Taxonomy" id="64571"/>
    <lineage>
        <taxon>Eukaryota</taxon>
        <taxon>Fungi</taxon>
        <taxon>Fungi incertae sedis</taxon>
        <taxon>Mucoromycota</taxon>
        <taxon>Mortierellomycotina</taxon>
        <taxon>Mortierellomycetes</taxon>
        <taxon>Mortierellales</taxon>
        <taxon>Mortierellaceae</taxon>
        <taxon>Lobosporangium</taxon>
    </lineage>
</organism>
<dbReference type="Proteomes" id="UP000193648">
    <property type="component" value="Unassembled WGS sequence"/>
</dbReference>
<proteinExistence type="predicted"/>
<evidence type="ECO:0000256" key="1">
    <source>
        <dbReference type="SAM" id="Phobius"/>
    </source>
</evidence>
<accession>A0A1Y2H369</accession>
<reference evidence="2 3" key="1">
    <citation type="submission" date="2016-07" db="EMBL/GenBank/DDBJ databases">
        <title>Pervasive Adenine N6-methylation of Active Genes in Fungi.</title>
        <authorList>
            <consortium name="DOE Joint Genome Institute"/>
            <person name="Mondo S.J."/>
            <person name="Dannebaum R.O."/>
            <person name="Kuo R.C."/>
            <person name="Labutti K."/>
            <person name="Haridas S."/>
            <person name="Kuo A."/>
            <person name="Salamov A."/>
            <person name="Ahrendt S.R."/>
            <person name="Lipzen A."/>
            <person name="Sullivan W."/>
            <person name="Andreopoulos W.B."/>
            <person name="Clum A."/>
            <person name="Lindquist E."/>
            <person name="Daum C."/>
            <person name="Ramamoorthy G.K."/>
            <person name="Gryganskyi A."/>
            <person name="Culley D."/>
            <person name="Magnuson J.K."/>
            <person name="James T.Y."/>
            <person name="O'Malley M.A."/>
            <person name="Stajich J.E."/>
            <person name="Spatafora J.W."/>
            <person name="Visel A."/>
            <person name="Grigoriev I.V."/>
        </authorList>
    </citation>
    <scope>NUCLEOTIDE SEQUENCE [LARGE SCALE GENOMIC DNA]</scope>
    <source>
        <strain evidence="2 3">NRRL 3116</strain>
    </source>
</reference>
<dbReference type="AlphaFoldDB" id="A0A1Y2H369"/>
<evidence type="ECO:0000313" key="3">
    <source>
        <dbReference type="Proteomes" id="UP000193648"/>
    </source>
</evidence>
<dbReference type="InParanoid" id="A0A1Y2H369"/>
<comment type="caution">
    <text evidence="2">The sequence shown here is derived from an EMBL/GenBank/DDBJ whole genome shotgun (WGS) entry which is preliminary data.</text>
</comment>
<evidence type="ECO:0000313" key="2">
    <source>
        <dbReference type="EMBL" id="ORZ28441.1"/>
    </source>
</evidence>